<dbReference type="GO" id="GO:0016301">
    <property type="term" value="F:kinase activity"/>
    <property type="evidence" value="ECO:0007669"/>
    <property type="project" value="UniProtKB-KW"/>
</dbReference>
<feature type="transmembrane region" description="Helical" evidence="4">
    <location>
        <begin position="82"/>
        <end position="101"/>
    </location>
</feature>
<evidence type="ECO:0000256" key="3">
    <source>
        <dbReference type="ARBA" id="ARBA00023012"/>
    </source>
</evidence>
<feature type="transmembrane region" description="Helical" evidence="4">
    <location>
        <begin position="137"/>
        <end position="157"/>
    </location>
</feature>
<dbReference type="InterPro" id="IPR003594">
    <property type="entry name" value="HATPase_dom"/>
</dbReference>
<feature type="domain" description="Histidine kinase/HSP90-like ATPase" evidence="5">
    <location>
        <begin position="318"/>
        <end position="401"/>
    </location>
</feature>
<evidence type="ECO:0000259" key="5">
    <source>
        <dbReference type="Pfam" id="PF02518"/>
    </source>
</evidence>
<dbReference type="PANTHER" id="PTHR24421">
    <property type="entry name" value="NITRATE/NITRITE SENSOR PROTEIN NARX-RELATED"/>
    <property type="match status" value="1"/>
</dbReference>
<dbReference type="InterPro" id="IPR036890">
    <property type="entry name" value="HATPase_C_sf"/>
</dbReference>
<feature type="transmembrane region" description="Helical" evidence="4">
    <location>
        <begin position="163"/>
        <end position="186"/>
    </location>
</feature>
<sequence>MNSGATRIPVLPRSVAAGVTVLALSRAGWAISATTLVTTLVGVLNVYARRGYLADTPIPVAALLVMLALTALAAFHTSRLTLVLYIVGGSAACYAYLSEMLGQHPAFLDQSDGPFLFNRIAMVLVVVGTASRRPLSAIAWGTAGFLAGVVVTIIASLQQGEPINFGAGPLLSYITYSAAFLGLWLIQRSQRGRVPDFLRLRQQARLQEAERALQQRTSALLHDTVLNDLALVVNGPDEIDERMAARMLGDVATLTRAELLMDVTPEGAVDPSDVSLRNRLTALISDYQWRGLTVDVTGDRGGVAHMAPEVVDAAVGALGACLENILRHSGVANAEVIVSSTDQEVTWTVTDAGVGFDPADVAADRLGVRGSIIQRIEAVGGRAKIWSTPGTGTSVLITVPLLAPISRSDGAIAPGRRDGD</sequence>
<evidence type="ECO:0000256" key="1">
    <source>
        <dbReference type="ARBA" id="ARBA00022679"/>
    </source>
</evidence>
<accession>A0A7C9PM53</accession>
<dbReference type="Gene3D" id="3.30.565.10">
    <property type="entry name" value="Histidine kinase-like ATPase, C-terminal domain"/>
    <property type="match status" value="1"/>
</dbReference>
<evidence type="ECO:0000256" key="2">
    <source>
        <dbReference type="ARBA" id="ARBA00022777"/>
    </source>
</evidence>
<dbReference type="InterPro" id="IPR050482">
    <property type="entry name" value="Sensor_HK_TwoCompSys"/>
</dbReference>
<keyword evidence="4" id="KW-1133">Transmembrane helix</keyword>
<keyword evidence="7" id="KW-1185">Reference proteome</keyword>
<gene>
    <name evidence="6" type="ORF">G3T37_04680</name>
</gene>
<reference evidence="6 7" key="1">
    <citation type="journal article" date="2014" name="Int. J. Syst. Evol. Microbiol.">
        <title>Description of Galbitalea soli gen. nov., sp. nov., and Frondihabitans sucicola sp. nov.</title>
        <authorList>
            <person name="Kim S.J."/>
            <person name="Lim J.M."/>
            <person name="Ahn J.H."/>
            <person name="Weon H.Y."/>
            <person name="Hamada M."/>
            <person name="Suzuki K."/>
            <person name="Ahn T.Y."/>
            <person name="Kwon S.W."/>
        </authorList>
    </citation>
    <scope>NUCLEOTIDE SEQUENCE [LARGE SCALE GENOMIC DNA]</scope>
    <source>
        <strain evidence="6 7">NBRC 108727</strain>
    </source>
</reference>
<dbReference type="SUPFAM" id="SSF55874">
    <property type="entry name" value="ATPase domain of HSP90 chaperone/DNA topoisomerase II/histidine kinase"/>
    <property type="match status" value="1"/>
</dbReference>
<dbReference type="Proteomes" id="UP000479756">
    <property type="component" value="Unassembled WGS sequence"/>
</dbReference>
<evidence type="ECO:0000313" key="6">
    <source>
        <dbReference type="EMBL" id="NEM90645.1"/>
    </source>
</evidence>
<dbReference type="EMBL" id="JAAGWZ010000001">
    <property type="protein sequence ID" value="NEM90645.1"/>
    <property type="molecule type" value="Genomic_DNA"/>
</dbReference>
<keyword evidence="4" id="KW-0472">Membrane</keyword>
<keyword evidence="1" id="KW-0808">Transferase</keyword>
<feature type="transmembrane region" description="Helical" evidence="4">
    <location>
        <begin position="56"/>
        <end position="75"/>
    </location>
</feature>
<dbReference type="RefSeq" id="WP_163472274.1">
    <property type="nucleotide sequence ID" value="NZ_JAAGWZ010000001.1"/>
</dbReference>
<proteinExistence type="predicted"/>
<evidence type="ECO:0000313" key="7">
    <source>
        <dbReference type="Proteomes" id="UP000479756"/>
    </source>
</evidence>
<dbReference type="AlphaFoldDB" id="A0A7C9PM53"/>
<keyword evidence="2" id="KW-0418">Kinase</keyword>
<name>A0A7C9PM53_9MICO</name>
<keyword evidence="3" id="KW-0902">Two-component regulatory system</keyword>
<comment type="caution">
    <text evidence="6">The sequence shown here is derived from an EMBL/GenBank/DDBJ whole genome shotgun (WGS) entry which is preliminary data.</text>
</comment>
<dbReference type="Pfam" id="PF02518">
    <property type="entry name" value="HATPase_c"/>
    <property type="match status" value="1"/>
</dbReference>
<dbReference type="GO" id="GO:0000160">
    <property type="term" value="P:phosphorelay signal transduction system"/>
    <property type="evidence" value="ECO:0007669"/>
    <property type="project" value="UniProtKB-KW"/>
</dbReference>
<keyword evidence="4" id="KW-0812">Transmembrane</keyword>
<organism evidence="6 7">
    <name type="scientific">Galbitalea soli</name>
    <dbReference type="NCBI Taxonomy" id="1268042"/>
    <lineage>
        <taxon>Bacteria</taxon>
        <taxon>Bacillati</taxon>
        <taxon>Actinomycetota</taxon>
        <taxon>Actinomycetes</taxon>
        <taxon>Micrococcales</taxon>
        <taxon>Microbacteriaceae</taxon>
        <taxon>Galbitalea</taxon>
    </lineage>
</organism>
<evidence type="ECO:0000256" key="4">
    <source>
        <dbReference type="SAM" id="Phobius"/>
    </source>
</evidence>
<protein>
    <recommendedName>
        <fullName evidence="5">Histidine kinase/HSP90-like ATPase domain-containing protein</fullName>
    </recommendedName>
</protein>
<dbReference type="CDD" id="cd16917">
    <property type="entry name" value="HATPase_UhpB-NarQ-NarX-like"/>
    <property type="match status" value="1"/>
</dbReference>